<dbReference type="GO" id="GO:0003676">
    <property type="term" value="F:nucleic acid binding"/>
    <property type="evidence" value="ECO:0007669"/>
    <property type="project" value="InterPro"/>
</dbReference>
<keyword evidence="3" id="KW-0479">Metal-binding</keyword>
<gene>
    <name evidence="7" type="primary">LOC122136452</name>
</gene>
<dbReference type="InterPro" id="IPR001604">
    <property type="entry name" value="Endo_G_ENPP1-like_dom"/>
</dbReference>
<dbReference type="OrthoDB" id="8955886at2759"/>
<dbReference type="GO" id="GO:0005743">
    <property type="term" value="C:mitochondrial inner membrane"/>
    <property type="evidence" value="ECO:0007669"/>
    <property type="project" value="TreeGrafter"/>
</dbReference>
<feature type="compositionally biased region" description="Low complexity" evidence="4">
    <location>
        <begin position="182"/>
        <end position="200"/>
    </location>
</feature>
<evidence type="ECO:0000256" key="4">
    <source>
        <dbReference type="SAM" id="MobiDB-lite"/>
    </source>
</evidence>
<dbReference type="GO" id="GO:0005634">
    <property type="term" value="C:nucleus"/>
    <property type="evidence" value="ECO:0007669"/>
    <property type="project" value="TreeGrafter"/>
</dbReference>
<dbReference type="GO" id="GO:0046872">
    <property type="term" value="F:metal ion binding"/>
    <property type="evidence" value="ECO:0007669"/>
    <property type="project" value="UniProtKB-KW"/>
</dbReference>
<sequence length="603" mass="68095">MLRFNCVKNNESSENSKTTLEKGGRNPPDVKLDFVLEDLLKYFNELEILCETKKEIEKKYDIVKEHDDSWSENDIKRAWGKTQRIDYYLRRNRWALVIVLQVLKRPKEQKEEESELSLINKPDQMKAERENGGGEDVLWSTVDINQACGKAENMKVISKERSTQSSDEPETVGAAGGGKQMSGAGKKVSKVSSLSEDSGVASGSPLPASSTDVALSPINPIANSYNSKTKNAALVNEDISACGISQRMKGNSGDRSTQSNAETQETEQTKETAVQQSEVFFGPTKRKWKDKEGSEILLSTSGERDDPEKVPKMLTRSWAKEASNKSNSQTVYIRIPFSVMSGNESPSSTDTVVQNKSPTYKLIDGVPNLTEIRKRKSYALLYDNRTKNAAWVYEILNSETLKQEVERQNVFSVDQSIHPFYQASTDLYQHPYVRGHLVAAANHRWCQKALEDTFLMSNISPQHTKLNNGSWKSLEQEYHRKAKDKQNDICNVHVYTGPLYLPRDKKYKEIRGQAVPTHFFKVIIVEHCDGTVELKCYQMSNDESEYSTVTIEEIERASGLIFRENSCSKGETDSDREITWTGENEYGETCTVKTQVKISTPCS</sequence>
<feature type="binding site" evidence="3">
    <location>
        <position position="467"/>
    </location>
    <ligand>
        <name>Mg(2+)</name>
        <dbReference type="ChEBI" id="CHEBI:18420"/>
        <note>catalytic</note>
    </ligand>
</feature>
<dbReference type="PANTHER" id="PTHR13966:SF5">
    <property type="entry name" value="ENDONUCLEASE G, MITOCHONDRIAL"/>
    <property type="match status" value="1"/>
</dbReference>
<evidence type="ECO:0000256" key="3">
    <source>
        <dbReference type="PIRSR" id="PIRSR640255-2"/>
    </source>
</evidence>
<accession>A0A9Q9W272</accession>
<feature type="domain" description="ENPP1-3/EXOG-like endonuclease/phosphodiesterase" evidence="5">
    <location>
        <begin position="375"/>
        <end position="569"/>
    </location>
</feature>
<feature type="region of interest" description="Disordered" evidence="4">
    <location>
        <begin position="245"/>
        <end position="286"/>
    </location>
</feature>
<feature type="active site" description="Proton acceptor" evidence="2">
    <location>
        <position position="436"/>
    </location>
</feature>
<feature type="region of interest" description="Disordered" evidence="4">
    <location>
        <begin position="153"/>
        <end position="212"/>
    </location>
</feature>
<evidence type="ECO:0000259" key="6">
    <source>
        <dbReference type="SMART" id="SM00892"/>
    </source>
</evidence>
<dbReference type="GeneID" id="122136452"/>
<feature type="region of interest" description="Disordered" evidence="4">
    <location>
        <begin position="111"/>
        <end position="134"/>
    </location>
</feature>
<dbReference type="KEGG" id="ccar:122136452"/>
<feature type="domain" description="DNA/RNA non-specific endonuclease/pyrophosphatase/phosphodiesterase" evidence="6">
    <location>
        <begin position="374"/>
        <end position="565"/>
    </location>
</feature>
<feature type="compositionally biased region" description="Basic and acidic residues" evidence="4">
    <location>
        <begin position="123"/>
        <end position="132"/>
    </location>
</feature>
<evidence type="ECO:0000256" key="2">
    <source>
        <dbReference type="PIRSR" id="PIRSR640255-1"/>
    </source>
</evidence>
<name>A0A9Q9W272_CYPCA</name>
<dbReference type="Proteomes" id="UP001155660">
    <property type="component" value="Chromosome B3"/>
</dbReference>
<dbReference type="Pfam" id="PF01223">
    <property type="entry name" value="Endonuclease_NS"/>
    <property type="match status" value="1"/>
</dbReference>
<organism evidence="7">
    <name type="scientific">Cyprinus carpio</name>
    <name type="common">Common carp</name>
    <dbReference type="NCBI Taxonomy" id="7962"/>
    <lineage>
        <taxon>Eukaryota</taxon>
        <taxon>Metazoa</taxon>
        <taxon>Chordata</taxon>
        <taxon>Craniata</taxon>
        <taxon>Vertebrata</taxon>
        <taxon>Euteleostomi</taxon>
        <taxon>Actinopterygii</taxon>
        <taxon>Neopterygii</taxon>
        <taxon>Teleostei</taxon>
        <taxon>Ostariophysi</taxon>
        <taxon>Cypriniformes</taxon>
        <taxon>Cyprinidae</taxon>
        <taxon>Cyprininae</taxon>
        <taxon>Cyprinus</taxon>
    </lineage>
</organism>
<dbReference type="PANTHER" id="PTHR13966">
    <property type="entry name" value="ENDONUCLEASE RELATED"/>
    <property type="match status" value="1"/>
</dbReference>
<evidence type="ECO:0000259" key="5">
    <source>
        <dbReference type="SMART" id="SM00477"/>
    </source>
</evidence>
<comment type="similarity">
    <text evidence="1">Belongs to the DNA/RNA non-specific endonuclease family.</text>
</comment>
<evidence type="ECO:0000256" key="1">
    <source>
        <dbReference type="ARBA" id="ARBA00010052"/>
    </source>
</evidence>
<protein>
    <submittedName>
        <fullName evidence="7">Uncharacterized protein LOC122136452</fullName>
    </submittedName>
</protein>
<dbReference type="CDD" id="cd00091">
    <property type="entry name" value="NUC"/>
    <property type="match status" value="1"/>
</dbReference>
<dbReference type="GO" id="GO:0000014">
    <property type="term" value="F:single-stranded DNA endodeoxyribonuclease activity"/>
    <property type="evidence" value="ECO:0007669"/>
    <property type="project" value="TreeGrafter"/>
</dbReference>
<dbReference type="SMART" id="SM00477">
    <property type="entry name" value="NUC"/>
    <property type="match status" value="1"/>
</dbReference>
<proteinExistence type="inferred from homology"/>
<dbReference type="GO" id="GO:0004521">
    <property type="term" value="F:RNA endonuclease activity"/>
    <property type="evidence" value="ECO:0007669"/>
    <property type="project" value="TreeGrafter"/>
</dbReference>
<dbReference type="RefSeq" id="XP_042575462.1">
    <property type="nucleotide sequence ID" value="XM_042719528.1"/>
</dbReference>
<dbReference type="InterPro" id="IPR040255">
    <property type="entry name" value="Non-specific_endonuclease"/>
</dbReference>
<evidence type="ECO:0000313" key="7">
    <source>
        <dbReference type="RefSeq" id="XP_042575462.1"/>
    </source>
</evidence>
<dbReference type="InterPro" id="IPR020821">
    <property type="entry name" value="ENPP1-3/EXOG-like_nuc-like"/>
</dbReference>
<dbReference type="SMART" id="SM00892">
    <property type="entry name" value="Endonuclease_NS"/>
    <property type="match status" value="1"/>
</dbReference>
<dbReference type="GO" id="GO:0006309">
    <property type="term" value="P:apoptotic DNA fragmentation"/>
    <property type="evidence" value="ECO:0007669"/>
    <property type="project" value="TreeGrafter"/>
</dbReference>
<reference evidence="7" key="1">
    <citation type="submission" date="2025-08" db="UniProtKB">
        <authorList>
            <consortium name="RefSeq"/>
        </authorList>
    </citation>
    <scope>IDENTIFICATION</scope>
    <source>
        <tissue evidence="7">Muscle</tissue>
    </source>
</reference>
<dbReference type="AlphaFoldDB" id="A0A9Q9W272"/>